<dbReference type="EMBL" id="SEYY01019119">
    <property type="protein sequence ID" value="KAB7498638.1"/>
    <property type="molecule type" value="Genomic_DNA"/>
</dbReference>
<dbReference type="InterPro" id="IPR003123">
    <property type="entry name" value="VPS9"/>
</dbReference>
<reference evidence="12 13" key="1">
    <citation type="journal article" date="2019" name="PLoS Biol.">
        <title>Sex chromosomes control vertical transmission of feminizing Wolbachia symbionts in an isopod.</title>
        <authorList>
            <person name="Becking T."/>
            <person name="Chebbi M.A."/>
            <person name="Giraud I."/>
            <person name="Moumen B."/>
            <person name="Laverre T."/>
            <person name="Caubet Y."/>
            <person name="Peccoud J."/>
            <person name="Gilbert C."/>
            <person name="Cordaux R."/>
        </authorList>
    </citation>
    <scope>NUCLEOTIDE SEQUENCE [LARGE SCALE GENOMIC DNA]</scope>
    <source>
        <strain evidence="12">ANa2</strain>
        <tissue evidence="12">Whole body excluding digestive tract and cuticle</tissue>
    </source>
</reference>
<evidence type="ECO:0000256" key="6">
    <source>
        <dbReference type="ARBA" id="ARBA00023136"/>
    </source>
</evidence>
<dbReference type="InterPro" id="IPR037191">
    <property type="entry name" value="VPS9_dom_sf"/>
</dbReference>
<feature type="region of interest" description="Disordered" evidence="9">
    <location>
        <begin position="1287"/>
        <end position="1322"/>
    </location>
</feature>
<feature type="compositionally biased region" description="Polar residues" evidence="9">
    <location>
        <begin position="523"/>
        <end position="547"/>
    </location>
</feature>
<dbReference type="GO" id="GO:0005096">
    <property type="term" value="F:GTPase activator activity"/>
    <property type="evidence" value="ECO:0007669"/>
    <property type="project" value="UniProtKB-KW"/>
</dbReference>
<feature type="region of interest" description="Disordered" evidence="9">
    <location>
        <begin position="907"/>
        <end position="971"/>
    </location>
</feature>
<comment type="similarity">
    <text evidence="2">Belongs to the GAPVD1 family.</text>
</comment>
<evidence type="ECO:0000259" key="11">
    <source>
        <dbReference type="PROSITE" id="PS51205"/>
    </source>
</evidence>
<evidence type="ECO:0000313" key="13">
    <source>
        <dbReference type="Proteomes" id="UP000326759"/>
    </source>
</evidence>
<feature type="compositionally biased region" description="Low complexity" evidence="9">
    <location>
        <begin position="585"/>
        <end position="597"/>
    </location>
</feature>
<dbReference type="InterPro" id="IPR041545">
    <property type="entry name" value="DUF5601"/>
</dbReference>
<dbReference type="Pfam" id="PF00616">
    <property type="entry name" value="RasGAP"/>
    <property type="match status" value="1"/>
</dbReference>
<comment type="function">
    <text evidence="7">Acts both as a GTPase-activating protein (GAP) and a guanine nucleotide exchange factor (GEF), and participates in endocytosis.</text>
</comment>
<evidence type="ECO:0000256" key="7">
    <source>
        <dbReference type="ARBA" id="ARBA00053914"/>
    </source>
</evidence>
<dbReference type="Proteomes" id="UP000326759">
    <property type="component" value="Unassembled WGS sequence"/>
</dbReference>
<organism evidence="12 13">
    <name type="scientific">Armadillidium nasatum</name>
    <dbReference type="NCBI Taxonomy" id="96803"/>
    <lineage>
        <taxon>Eukaryota</taxon>
        <taxon>Metazoa</taxon>
        <taxon>Ecdysozoa</taxon>
        <taxon>Arthropoda</taxon>
        <taxon>Crustacea</taxon>
        <taxon>Multicrustacea</taxon>
        <taxon>Malacostraca</taxon>
        <taxon>Eumalacostraca</taxon>
        <taxon>Peracarida</taxon>
        <taxon>Isopoda</taxon>
        <taxon>Oniscidea</taxon>
        <taxon>Crinocheta</taxon>
        <taxon>Armadillidiidae</taxon>
        <taxon>Armadillidium</taxon>
    </lineage>
</organism>
<dbReference type="PANTHER" id="PTHR23101">
    <property type="entry name" value="RAB GDP/GTP EXCHANGE FACTOR"/>
    <property type="match status" value="1"/>
</dbReference>
<dbReference type="Gene3D" id="1.10.506.10">
    <property type="entry name" value="GTPase Activation - p120gap, domain 1"/>
    <property type="match status" value="1"/>
</dbReference>
<accession>A0A5N5SXL0</accession>
<evidence type="ECO:0000256" key="3">
    <source>
        <dbReference type="ARBA" id="ARBA00022468"/>
    </source>
</evidence>
<dbReference type="Gene3D" id="1.10.246.120">
    <property type="match status" value="1"/>
</dbReference>
<feature type="compositionally biased region" description="Polar residues" evidence="9">
    <location>
        <begin position="731"/>
        <end position="750"/>
    </location>
</feature>
<keyword evidence="13" id="KW-1185">Reference proteome</keyword>
<dbReference type="GO" id="GO:0051049">
    <property type="term" value="P:regulation of transport"/>
    <property type="evidence" value="ECO:0007669"/>
    <property type="project" value="UniProtKB-ARBA"/>
</dbReference>
<evidence type="ECO:0000256" key="1">
    <source>
        <dbReference type="ARBA" id="ARBA00004170"/>
    </source>
</evidence>
<keyword evidence="4" id="KW-0254">Endocytosis</keyword>
<dbReference type="CDD" id="cd05129">
    <property type="entry name" value="RasGAP_RAP6"/>
    <property type="match status" value="1"/>
</dbReference>
<dbReference type="SUPFAM" id="SSF48350">
    <property type="entry name" value="GTPase activation domain, GAP"/>
    <property type="match status" value="1"/>
</dbReference>
<feature type="compositionally biased region" description="Low complexity" evidence="9">
    <location>
        <begin position="1140"/>
        <end position="1156"/>
    </location>
</feature>
<dbReference type="Gene3D" id="1.20.1050.80">
    <property type="entry name" value="VPS9 domain"/>
    <property type="match status" value="1"/>
</dbReference>
<dbReference type="SMART" id="SM00167">
    <property type="entry name" value="VPS9"/>
    <property type="match status" value="1"/>
</dbReference>
<dbReference type="OrthoDB" id="10264848at2759"/>
<feature type="domain" description="VPS9" evidence="11">
    <location>
        <begin position="1531"/>
        <end position="1672"/>
    </location>
</feature>
<dbReference type="GO" id="GO:0005829">
    <property type="term" value="C:cytosol"/>
    <property type="evidence" value="ECO:0007669"/>
    <property type="project" value="TreeGrafter"/>
</dbReference>
<feature type="region of interest" description="Disordered" evidence="9">
    <location>
        <begin position="483"/>
        <end position="604"/>
    </location>
</feature>
<protein>
    <recommendedName>
        <fullName evidence="8">Receptor-mediated endocytosis protein 6 homolog</fullName>
    </recommendedName>
</protein>
<dbReference type="Pfam" id="PF02204">
    <property type="entry name" value="VPS9"/>
    <property type="match status" value="1"/>
</dbReference>
<evidence type="ECO:0000256" key="9">
    <source>
        <dbReference type="SAM" id="MobiDB-lite"/>
    </source>
</evidence>
<feature type="region of interest" description="Disordered" evidence="9">
    <location>
        <begin position="1140"/>
        <end position="1192"/>
    </location>
</feature>
<dbReference type="PROSITE" id="PS50018">
    <property type="entry name" value="RAS_GTPASE_ACTIV_2"/>
    <property type="match status" value="1"/>
</dbReference>
<dbReference type="InterPro" id="IPR001936">
    <property type="entry name" value="RasGAP_dom"/>
</dbReference>
<dbReference type="FunFam" id="1.20.1050.80:FF:000001">
    <property type="entry name" value="GTPase-activating protein and VPS9 domain-containing protein 1 isoform X1"/>
    <property type="match status" value="1"/>
</dbReference>
<feature type="compositionally biased region" description="Basic and acidic residues" evidence="9">
    <location>
        <begin position="1291"/>
        <end position="1319"/>
    </location>
</feature>
<dbReference type="GO" id="GO:0016020">
    <property type="term" value="C:membrane"/>
    <property type="evidence" value="ECO:0007669"/>
    <property type="project" value="UniProtKB-SubCell"/>
</dbReference>
<comment type="subcellular location">
    <subcellularLocation>
        <location evidence="1">Membrane</location>
        <topology evidence="1">Peripheral membrane protein</topology>
    </subcellularLocation>
</comment>
<dbReference type="GO" id="GO:0006897">
    <property type="term" value="P:endocytosis"/>
    <property type="evidence" value="ECO:0007669"/>
    <property type="project" value="UniProtKB-KW"/>
</dbReference>
<dbReference type="InterPro" id="IPR045046">
    <property type="entry name" value="Vps9-like"/>
</dbReference>
<feature type="region of interest" description="Disordered" evidence="9">
    <location>
        <begin position="731"/>
        <end position="764"/>
    </location>
</feature>
<proteinExistence type="inferred from homology"/>
<keyword evidence="5" id="KW-0344">Guanine-nucleotide releasing factor</keyword>
<evidence type="ECO:0000256" key="4">
    <source>
        <dbReference type="ARBA" id="ARBA00022583"/>
    </source>
</evidence>
<keyword evidence="6" id="KW-0472">Membrane</keyword>
<sequence length="1672" mass="185551">MISSLYLYLLCGIKSTKMKINYFFTNSNVLEDDKMDKNISDLVHHLKYEKLFIDSERQHIENLNLKLMKTIEKVYQASFIRGEQRRNYNDLVLLPHSSPPACCQRANFLSQLQFIDGYQVLGYLETLFGEVLSGLRENPRLCAHCLVVGESISLELMQSAASTLMASVYGNYILPEDELCLLYLLSNLIELQLASSQNPRRLLLNGSCAFSQVYKTYIETLPQAKVFLTAALHEPIMQLLMEDELFLDIDPANAAGRFPQDERQRRFGKEGTKEYEEALSKYRVWTISKLVKITKRFIESIQQAFHCFPSTLAWLIRSVYETLMNSKVLDSRDISILCVDLVYTFFICSAVVAPEPQGIVDAPISHISRFNLIQVAQILQCLAMSKWEQPDPRTADLYDHFDKKALTALLDSIVNCGIPDQPPTSSGGNCPLFGLTRSAFMIPQSHLMQLIGFLFQIQEKLSEGSMPHKELGTVLSTIKPHFDQLQQQQQQQQSNCHQSGCSNYSSNHRTSPQGNHPEGTKGGSQVNSSQDSGITHGTSPSTSSKKNLLNRVRSSRKNKNLTISHDSSLEGHDDSVSQSSALTQSISNPSLHSQHSSSLEDREDCSSSLKYETVLVIPLPGNIGRRECPGMMSEDKVLYSLQGSKTVARIAKPAVEEGERVVVPSGGVGDGTIEKRTRFSLSHDEGSIGNTSDNLEAISEAASNHSVASSMDDVEQVDPPDNLSDMVSANVSGRGTPNVSGRDTPSSQITEGEEGGLRGAVEPPNRAQNIPVTVAKAASADIDEKFGRFEIKPIHGGGDETISLVSDTWSTDVLASDSEIIDPAERDREHLLDQHLVELDRMHGQTGGRGEFLRSGETFDTASEAWSMDVLASDSERLTEFDTDDAQSVARSDDTGRSEVEVDLAVVDGAGGGGGQAQSKSDGVSEDNLTPRPIMTSKSLDSEPTCEAASERAESEPSMGTLKAMSSDQKRGRRCIPVTKVNDETSPSSHLLCDNSSALTFKPIHPPPKDKDYINGDKDDNVLSSTHVKNETSGIQSLGRLTLNLSDLPCNGMVASGESLVFNQISSSKEAVNGFEEPKLSSHVTLLNGGLEKDLEETSQGTLDGRKPLVEDVNIHLSTVSLASSGSSESDGILQGTKVSFQQQESQQRQQQQSKELSSRPHAIEISPSVNCENDGHTLSGHGSSSSLSNLASTGAIPKSISFDKTAERGDKDSDSDSKHKKGFFKVFKLPAFKGRRKVSGTLSSRSDDYSFNRASLTSGDANIRRSFSEDNRRTILEESTDEILAKYRKKPETSETDGKQESNLEHSRPLPDRLKSEEEERPVDAFSESSFAFKDAKRKLRMVLSSADFYLTSNSIYFSTPEILQDRSLVAQLHETLRCLQLIDHEGRESVVHSLKDDYQSRSPYIAYLIRSRQGLLSSIDHLEKLLLKLETDTSIVMTSMVNVCVRMFLEKRDESLAQFTRNFMQLTVPDEKVELVESFLGRLYSELERDPMWLSSSSEQLSLAQSSLERSIMSHIYIHALYPNGDGDVSRDQVLFEHMKKLSEIITPGHKDLRIPKHYQYECPWPSAQAELTYLSAYKTSSDKVRCVVRTCKTIMNLLSMGHDSSIPAADDFIPVLVYVLIKANPPGLLSTVQYVDLFYEQRRLMGEDRYWWTQFCSSIEFIKTMDYTP</sequence>
<feature type="compositionally biased region" description="Low complexity" evidence="9">
    <location>
        <begin position="1177"/>
        <end position="1192"/>
    </location>
</feature>
<gene>
    <name evidence="12" type="primary">gapvd1</name>
    <name evidence="12" type="ORF">Anas_04779</name>
</gene>
<feature type="compositionally biased region" description="Polar residues" evidence="9">
    <location>
        <begin position="494"/>
        <end position="514"/>
    </location>
</feature>
<feature type="compositionally biased region" description="Low complexity" evidence="9">
    <location>
        <begin position="484"/>
        <end position="493"/>
    </location>
</feature>
<comment type="caution">
    <text evidence="12">The sequence shown here is derived from an EMBL/GenBank/DDBJ whole genome shotgun (WGS) entry which is preliminary data.</text>
</comment>
<feature type="domain" description="Ras-GAP" evidence="10">
    <location>
        <begin position="181"/>
        <end position="384"/>
    </location>
</feature>
<evidence type="ECO:0000256" key="8">
    <source>
        <dbReference type="ARBA" id="ARBA00068997"/>
    </source>
</evidence>
<dbReference type="PANTHER" id="PTHR23101:SF25">
    <property type="entry name" value="GTPASE-ACTIVATING PROTEIN AND VPS9 DOMAIN-CONTAINING PROTEIN 1"/>
    <property type="match status" value="1"/>
</dbReference>
<dbReference type="GO" id="GO:0030139">
    <property type="term" value="C:endocytic vesicle"/>
    <property type="evidence" value="ECO:0007669"/>
    <property type="project" value="TreeGrafter"/>
</dbReference>
<name>A0A5N5SXL0_9CRUS</name>
<evidence type="ECO:0000256" key="5">
    <source>
        <dbReference type="ARBA" id="ARBA00022658"/>
    </source>
</evidence>
<dbReference type="Pfam" id="PF18151">
    <property type="entry name" value="DUF5601"/>
    <property type="match status" value="1"/>
</dbReference>
<dbReference type="GO" id="GO:0031267">
    <property type="term" value="F:small GTPase binding"/>
    <property type="evidence" value="ECO:0007669"/>
    <property type="project" value="TreeGrafter"/>
</dbReference>
<dbReference type="PROSITE" id="PS51205">
    <property type="entry name" value="VPS9"/>
    <property type="match status" value="1"/>
</dbReference>
<dbReference type="GO" id="GO:0005085">
    <property type="term" value="F:guanyl-nucleotide exchange factor activity"/>
    <property type="evidence" value="ECO:0007669"/>
    <property type="project" value="UniProtKB-KW"/>
</dbReference>
<dbReference type="SUPFAM" id="SSF109993">
    <property type="entry name" value="VPS9 domain"/>
    <property type="match status" value="1"/>
</dbReference>
<keyword evidence="3" id="KW-0343">GTPase activation</keyword>
<evidence type="ECO:0000256" key="2">
    <source>
        <dbReference type="ARBA" id="ARBA00008489"/>
    </source>
</evidence>
<evidence type="ECO:0000259" key="10">
    <source>
        <dbReference type="PROSITE" id="PS50018"/>
    </source>
</evidence>
<dbReference type="InterPro" id="IPR008936">
    <property type="entry name" value="Rho_GTPase_activation_prot"/>
</dbReference>
<evidence type="ECO:0000313" key="12">
    <source>
        <dbReference type="EMBL" id="KAB7498638.1"/>
    </source>
</evidence>